<evidence type="ECO:0000256" key="2">
    <source>
        <dbReference type="SAM" id="SignalP"/>
    </source>
</evidence>
<keyword evidence="4" id="KW-1185">Reference proteome</keyword>
<dbReference type="AlphaFoldDB" id="A0A4R6S5F5"/>
<feature type="region of interest" description="Disordered" evidence="1">
    <location>
        <begin position="31"/>
        <end position="56"/>
    </location>
</feature>
<comment type="caution">
    <text evidence="3">The sequence shown here is derived from an EMBL/GenBank/DDBJ whole genome shotgun (WGS) entry which is preliminary data.</text>
</comment>
<accession>A0A4R6S5F5</accession>
<gene>
    <name evidence="3" type="ORF">EV186_105214</name>
</gene>
<evidence type="ECO:0008006" key="5">
    <source>
        <dbReference type="Google" id="ProtNLM"/>
    </source>
</evidence>
<proteinExistence type="predicted"/>
<organism evidence="3 4">
    <name type="scientific">Labedaea rhizosphaerae</name>
    <dbReference type="NCBI Taxonomy" id="598644"/>
    <lineage>
        <taxon>Bacteria</taxon>
        <taxon>Bacillati</taxon>
        <taxon>Actinomycetota</taxon>
        <taxon>Actinomycetes</taxon>
        <taxon>Pseudonocardiales</taxon>
        <taxon>Pseudonocardiaceae</taxon>
        <taxon>Labedaea</taxon>
    </lineage>
</organism>
<dbReference type="EMBL" id="SNXZ01000005">
    <property type="protein sequence ID" value="TDP94982.1"/>
    <property type="molecule type" value="Genomic_DNA"/>
</dbReference>
<feature type="signal peptide" evidence="2">
    <location>
        <begin position="1"/>
        <end position="24"/>
    </location>
</feature>
<dbReference type="RefSeq" id="WP_166659366.1">
    <property type="nucleotide sequence ID" value="NZ_SNXZ01000005.1"/>
</dbReference>
<name>A0A4R6S5F5_LABRH</name>
<sequence>MSLSKIAVKIGLAMGALCAAAVLAGVGVAGSVTSADGDTPPETTAPATTDGHPWHG</sequence>
<protein>
    <recommendedName>
        <fullName evidence="5">Small secreted domain DUF320</fullName>
    </recommendedName>
</protein>
<evidence type="ECO:0000313" key="3">
    <source>
        <dbReference type="EMBL" id="TDP94982.1"/>
    </source>
</evidence>
<evidence type="ECO:0000256" key="1">
    <source>
        <dbReference type="SAM" id="MobiDB-lite"/>
    </source>
</evidence>
<evidence type="ECO:0000313" key="4">
    <source>
        <dbReference type="Proteomes" id="UP000295444"/>
    </source>
</evidence>
<dbReference type="Proteomes" id="UP000295444">
    <property type="component" value="Unassembled WGS sequence"/>
</dbReference>
<feature type="chain" id="PRO_5038622218" description="Small secreted domain DUF320" evidence="2">
    <location>
        <begin position="25"/>
        <end position="56"/>
    </location>
</feature>
<reference evidence="3 4" key="1">
    <citation type="submission" date="2019-03" db="EMBL/GenBank/DDBJ databases">
        <title>Genomic Encyclopedia of Type Strains, Phase IV (KMG-IV): sequencing the most valuable type-strain genomes for metagenomic binning, comparative biology and taxonomic classification.</title>
        <authorList>
            <person name="Goeker M."/>
        </authorList>
    </citation>
    <scope>NUCLEOTIDE SEQUENCE [LARGE SCALE GENOMIC DNA]</scope>
    <source>
        <strain evidence="3 4">DSM 45361</strain>
    </source>
</reference>
<keyword evidence="2" id="KW-0732">Signal</keyword>